<feature type="region of interest" description="Disordered" evidence="1">
    <location>
        <begin position="189"/>
        <end position="210"/>
    </location>
</feature>
<dbReference type="Gene3D" id="1.20.1280.50">
    <property type="match status" value="1"/>
</dbReference>
<dbReference type="Gene3D" id="3.80.10.10">
    <property type="entry name" value="Ribonuclease Inhibitor"/>
    <property type="match status" value="1"/>
</dbReference>
<gene>
    <name evidence="3" type="ORF">D0Y65_024127</name>
</gene>
<dbReference type="PANTHER" id="PTHR32212">
    <property type="entry name" value="CYCLIN-LIKE F-BOX"/>
    <property type="match status" value="1"/>
</dbReference>
<evidence type="ECO:0000313" key="4">
    <source>
        <dbReference type="Proteomes" id="UP000289340"/>
    </source>
</evidence>
<feature type="region of interest" description="Disordered" evidence="1">
    <location>
        <begin position="56"/>
        <end position="109"/>
    </location>
</feature>
<organism evidence="3 4">
    <name type="scientific">Glycine soja</name>
    <name type="common">Wild soybean</name>
    <dbReference type="NCBI Taxonomy" id="3848"/>
    <lineage>
        <taxon>Eukaryota</taxon>
        <taxon>Viridiplantae</taxon>
        <taxon>Streptophyta</taxon>
        <taxon>Embryophyta</taxon>
        <taxon>Tracheophyta</taxon>
        <taxon>Spermatophyta</taxon>
        <taxon>Magnoliopsida</taxon>
        <taxon>eudicotyledons</taxon>
        <taxon>Gunneridae</taxon>
        <taxon>Pentapetalae</taxon>
        <taxon>rosids</taxon>
        <taxon>fabids</taxon>
        <taxon>Fabales</taxon>
        <taxon>Fabaceae</taxon>
        <taxon>Papilionoideae</taxon>
        <taxon>50 kb inversion clade</taxon>
        <taxon>NPAAA clade</taxon>
        <taxon>indigoferoid/millettioid clade</taxon>
        <taxon>Phaseoleae</taxon>
        <taxon>Glycine</taxon>
        <taxon>Glycine subgen. Soja</taxon>
    </lineage>
</organism>
<dbReference type="SUPFAM" id="SSF52058">
    <property type="entry name" value="L domain-like"/>
    <property type="match status" value="1"/>
</dbReference>
<dbReference type="InterPro" id="IPR036047">
    <property type="entry name" value="F-box-like_dom_sf"/>
</dbReference>
<dbReference type="InterPro" id="IPR053781">
    <property type="entry name" value="F-box_AtFBL13-like"/>
</dbReference>
<evidence type="ECO:0000313" key="3">
    <source>
        <dbReference type="EMBL" id="RZB91986.1"/>
    </source>
</evidence>
<dbReference type="AlphaFoldDB" id="A0A445J0T8"/>
<dbReference type="EMBL" id="QZWG01000009">
    <property type="protein sequence ID" value="RZB91986.1"/>
    <property type="molecule type" value="Genomic_DNA"/>
</dbReference>
<feature type="domain" description="F-box" evidence="2">
    <location>
        <begin position="414"/>
        <end position="462"/>
    </location>
</feature>
<evidence type="ECO:0000259" key="2">
    <source>
        <dbReference type="PROSITE" id="PS50181"/>
    </source>
</evidence>
<dbReference type="SMART" id="SM00256">
    <property type="entry name" value="FBOX"/>
    <property type="match status" value="1"/>
</dbReference>
<dbReference type="PROSITE" id="PS50181">
    <property type="entry name" value="FBOX"/>
    <property type="match status" value="1"/>
</dbReference>
<evidence type="ECO:0000256" key="1">
    <source>
        <dbReference type="SAM" id="MobiDB-lite"/>
    </source>
</evidence>
<dbReference type="SUPFAM" id="SSF81383">
    <property type="entry name" value="F-box domain"/>
    <property type="match status" value="1"/>
</dbReference>
<dbReference type="InterPro" id="IPR032675">
    <property type="entry name" value="LRR_dom_sf"/>
</dbReference>
<feature type="compositionally biased region" description="Basic and acidic residues" evidence="1">
    <location>
        <begin position="87"/>
        <end position="109"/>
    </location>
</feature>
<feature type="compositionally biased region" description="Basic and acidic residues" evidence="1">
    <location>
        <begin position="59"/>
        <end position="78"/>
    </location>
</feature>
<comment type="caution">
    <text evidence="3">The sequence shown here is derived from an EMBL/GenBank/DDBJ whole genome shotgun (WGS) entry which is preliminary data.</text>
</comment>
<sequence length="803" mass="91705">MARAGDNGGVYHQLDESQRLFLDAWTTQMQRLLNRNKEKPYRRIVKSSSFTLKPLSPREVCDDQIRMGEKREQEKENSEAPQRNMKKKSDTPEEKSDTHKRESDTHERKFNYFAEASEVRKVLPAYEPLNLQYCKDSKISTDNSNEFTISISPSVQPLLQEFKNVFPKEIPHGLPPSRGIEHQVDLLPGASLPNRPTYKSNPQETQRKDAHAKVEYVKRLYDQVKVQIAKKNESYVKQAHKKRKEVVLEPGDDPEHLRTNVFQEGGNDENHETGQIQAKGPSGEGRRPKWRRTKPPSNPCGVYPDLSSFTGSGVYPDLSSFTGSGVYPDLSSFTGSGVIQKLYSLYQAIRPVRFTSKGVKVVEKNGEKGIKSPNGRDTLQWTWCSFLASPERKESEEKLVVKMNEGLNLSKDDRDKISEMPDNILLHMMNFMDTREAVQTCVLSKRWNNLWKRLTSLLFNSSKFGSVVKIINFLYMFLSDRDDSISLSTVYLDLSQRPRDSTSCLGFLITHAYDWECLNRLMKYAVSHNCQRLSIKILFYCKFEVDPVIFSCPSLISLRLSFTPFGTNCKLPKSLQLPVLKTLYLHHVCFTASDNGCAELFSTCFLLNTLVLERCSLDQYAEVICISNSNLSCLILDNAMEDADTIVLSTPKLSLLTIKDDFCRNKYSSTCNLSFLEKVYVDASGYNEDSSEHLSWLQLVTNIKEMILSADTISFIRKGLEVLDSVRIQPPGFVNLESLVVKRDSFDFISDEEVNCVVRFLLQNSIQTLDEEKTVNITYTNSLFKYLGKTVLEYDNLETLTNL</sequence>
<proteinExistence type="predicted"/>
<dbReference type="CDD" id="cd22160">
    <property type="entry name" value="F-box_AtFBL13-like"/>
    <property type="match status" value="1"/>
</dbReference>
<protein>
    <submittedName>
        <fullName evidence="3">FBD-associated F-box protein</fullName>
    </submittedName>
</protein>
<feature type="region of interest" description="Disordered" evidence="1">
    <location>
        <begin position="263"/>
        <end position="301"/>
    </location>
</feature>
<dbReference type="Proteomes" id="UP000289340">
    <property type="component" value="Chromosome 9"/>
</dbReference>
<name>A0A445J0T8_GLYSO</name>
<reference evidence="3 4" key="1">
    <citation type="submission" date="2018-09" db="EMBL/GenBank/DDBJ databases">
        <title>A high-quality reference genome of wild soybean provides a powerful tool to mine soybean genomes.</title>
        <authorList>
            <person name="Xie M."/>
            <person name="Chung C.Y.L."/>
            <person name="Li M.-W."/>
            <person name="Wong F.-L."/>
            <person name="Chan T.-F."/>
            <person name="Lam H.-M."/>
        </authorList>
    </citation>
    <scope>NUCLEOTIDE SEQUENCE [LARGE SCALE GENOMIC DNA]</scope>
    <source>
        <strain evidence="4">cv. W05</strain>
        <tissue evidence="3">Hypocotyl of etiolated seedlings</tissue>
    </source>
</reference>
<dbReference type="InterPro" id="IPR001810">
    <property type="entry name" value="F-box_dom"/>
</dbReference>
<dbReference type="Pfam" id="PF00646">
    <property type="entry name" value="F-box"/>
    <property type="match status" value="1"/>
</dbReference>
<dbReference type="PANTHER" id="PTHR32212:SF267">
    <property type="entry name" value="F-BOX_RNI_FBD-LIKE DOMAIN PROTEIN"/>
    <property type="match status" value="1"/>
</dbReference>
<keyword evidence="4" id="KW-1185">Reference proteome</keyword>
<accession>A0A445J0T8</accession>